<organism evidence="1 2">
    <name type="scientific">Atopomonas hussainii</name>
    <dbReference type="NCBI Taxonomy" id="1429083"/>
    <lineage>
        <taxon>Bacteria</taxon>
        <taxon>Pseudomonadati</taxon>
        <taxon>Pseudomonadota</taxon>
        <taxon>Gammaproteobacteria</taxon>
        <taxon>Pseudomonadales</taxon>
        <taxon>Pseudomonadaceae</taxon>
        <taxon>Atopomonas</taxon>
    </lineage>
</organism>
<evidence type="ECO:0000313" key="2">
    <source>
        <dbReference type="Proteomes" id="UP000185766"/>
    </source>
</evidence>
<dbReference type="EMBL" id="FOAS01000007">
    <property type="protein sequence ID" value="SEL02714.1"/>
    <property type="molecule type" value="Genomic_DNA"/>
</dbReference>
<proteinExistence type="predicted"/>
<sequence length="49" mass="5375">MSFSAVANQRTASCYAYRRSQYPACRYPQGNEISTALPALDRTTKKGGS</sequence>
<accession>A0A1H7LUU1</accession>
<name>A0A1H7LUU1_9GAMM</name>
<gene>
    <name evidence="1" type="ORF">SAMN05216214_107132</name>
</gene>
<dbReference type="AlphaFoldDB" id="A0A1H7LUU1"/>
<evidence type="ECO:0000313" key="1">
    <source>
        <dbReference type="EMBL" id="SEL02714.1"/>
    </source>
</evidence>
<dbReference type="Proteomes" id="UP000185766">
    <property type="component" value="Unassembled WGS sequence"/>
</dbReference>
<protein>
    <submittedName>
        <fullName evidence="1">Uncharacterized protein</fullName>
    </submittedName>
</protein>
<keyword evidence="2" id="KW-1185">Reference proteome</keyword>
<reference evidence="1 2" key="1">
    <citation type="submission" date="2016-10" db="EMBL/GenBank/DDBJ databases">
        <authorList>
            <person name="de Groot N.N."/>
        </authorList>
    </citation>
    <scope>NUCLEOTIDE SEQUENCE [LARGE SCALE GENOMIC DNA]</scope>
    <source>
        <strain evidence="1 2">JCM 19513</strain>
    </source>
</reference>
<dbReference type="STRING" id="1429083.GCA_001885685_01525"/>